<evidence type="ECO:0000313" key="12">
    <source>
        <dbReference type="Proteomes" id="UP000279422"/>
    </source>
</evidence>
<evidence type="ECO:0000256" key="6">
    <source>
        <dbReference type="ARBA" id="ARBA00022679"/>
    </source>
</evidence>
<comment type="pathway">
    <text evidence="2 9">Metabolic intermediate biosynthesis; chorismate biosynthesis; chorismate from D-erythrose 4-phosphate and phosphoenolpyruvate: step 6/7.</text>
</comment>
<protein>
    <recommendedName>
        <fullName evidence="9">3-phosphoshikimate 1-carboxyvinyltransferase</fullName>
        <ecNumber evidence="9">2.5.1.19</ecNumber>
    </recommendedName>
    <alternativeName>
        <fullName evidence="9">5-enolpyruvylshikimate-3-phosphate synthase</fullName>
        <shortName evidence="9">EPSP synthase</shortName>
        <shortName evidence="9">EPSPS</shortName>
    </alternativeName>
</protein>
<dbReference type="GO" id="GO:0009073">
    <property type="term" value="P:aromatic amino acid family biosynthetic process"/>
    <property type="evidence" value="ECO:0007669"/>
    <property type="project" value="UniProtKB-KW"/>
</dbReference>
<dbReference type="UniPathway" id="UPA00053">
    <property type="reaction ID" value="UER00089"/>
</dbReference>
<comment type="similarity">
    <text evidence="3 9">Belongs to the EPSP synthase family.</text>
</comment>
<evidence type="ECO:0000259" key="10">
    <source>
        <dbReference type="Pfam" id="PF00275"/>
    </source>
</evidence>
<sequence>MSANYIYVNPVKQLRGEIYLPGDKSISHRALILTSIAKGKSLIKGMQRGRDCLATLKAMKAMGVEVEENRDGLVVHGRGPDGLKEPENVLYCENSGTTMRLLAGLLSGQSFYSVLSGDEYLTKRPMRRITEPLRRMGAQVFGRKNGQFPPLSILGGNLKGMDYSLPVPSAQVKSCLLLAGLYADGKICLTEPCRSRDHTERMLKFLGAEIEVNGLRIRLKGGSFPSAGKIFVPGDISSASFFIGAASLLKGSKIKILNVGLNPTRRGFVEALLRMGADIRITRMEKRCEEEVGDLEIRGKDSLKGIVVEGETIPQLIDEIPILAVVGCFAEGETVIKDAQELRVKETDRIKATVTELKKMGADIEERDDGMIIRGKGKLKGAECNSYGDHRMAMALAVAGLCAKGKTKILNPECVAISFPEFWDILGKLTAAG</sequence>
<feature type="domain" description="Enolpyruvate transferase" evidence="10">
    <location>
        <begin position="9"/>
        <end position="426"/>
    </location>
</feature>
<dbReference type="InterPro" id="IPR013792">
    <property type="entry name" value="RNA3'P_cycl/enolpyr_Trfase_a/b"/>
</dbReference>
<dbReference type="Proteomes" id="UP000279422">
    <property type="component" value="Unassembled WGS sequence"/>
</dbReference>
<dbReference type="InterPro" id="IPR023193">
    <property type="entry name" value="EPSP_synthase_CS"/>
</dbReference>
<feature type="binding site" evidence="9">
    <location>
        <position position="29"/>
    </location>
    <ligand>
        <name>3-phosphoshikimate</name>
        <dbReference type="ChEBI" id="CHEBI:145989"/>
    </ligand>
</feature>
<dbReference type="GO" id="GO:0005737">
    <property type="term" value="C:cytoplasm"/>
    <property type="evidence" value="ECO:0007669"/>
    <property type="project" value="UniProtKB-SubCell"/>
</dbReference>
<feature type="binding site" evidence="9">
    <location>
        <position position="171"/>
    </location>
    <ligand>
        <name>3-phosphoshikimate</name>
        <dbReference type="ChEBI" id="CHEBI:145989"/>
    </ligand>
</feature>
<dbReference type="SUPFAM" id="SSF55205">
    <property type="entry name" value="EPT/RTPC-like"/>
    <property type="match status" value="1"/>
</dbReference>
<dbReference type="FunFam" id="3.65.10.10:FF:000006">
    <property type="entry name" value="3-phosphoshikimate 1-carboxyvinyltransferase"/>
    <property type="match status" value="1"/>
</dbReference>
<dbReference type="InterPro" id="IPR036968">
    <property type="entry name" value="Enolpyruvate_Tfrase_sf"/>
</dbReference>
<feature type="binding site" evidence="9">
    <location>
        <position position="124"/>
    </location>
    <ligand>
        <name>phosphoenolpyruvate</name>
        <dbReference type="ChEBI" id="CHEBI:58702"/>
    </ligand>
</feature>
<comment type="subunit">
    <text evidence="9">Monomer.</text>
</comment>
<feature type="binding site" evidence="9">
    <location>
        <position position="345"/>
    </location>
    <ligand>
        <name>3-phosphoshikimate</name>
        <dbReference type="ChEBI" id="CHEBI:145989"/>
    </ligand>
</feature>
<organism evidence="11 12">
    <name type="scientific">Aerophobetes bacterium</name>
    <dbReference type="NCBI Taxonomy" id="2030807"/>
    <lineage>
        <taxon>Bacteria</taxon>
        <taxon>Candidatus Aerophobota</taxon>
    </lineage>
</organism>
<keyword evidence="7 9" id="KW-0057">Aromatic amino acid biosynthesis</keyword>
<dbReference type="PANTHER" id="PTHR21090:SF5">
    <property type="entry name" value="PENTAFUNCTIONAL AROM POLYPEPTIDE"/>
    <property type="match status" value="1"/>
</dbReference>
<dbReference type="EMBL" id="QMPZ01000002">
    <property type="protein sequence ID" value="RLE10801.1"/>
    <property type="molecule type" value="Genomic_DNA"/>
</dbReference>
<feature type="binding site" evidence="9">
    <location>
        <position position="391"/>
    </location>
    <ligand>
        <name>phosphoenolpyruvate</name>
        <dbReference type="ChEBI" id="CHEBI:58702"/>
    </ligand>
</feature>
<keyword evidence="4 9" id="KW-0963">Cytoplasm</keyword>
<dbReference type="PIRSF" id="PIRSF000505">
    <property type="entry name" value="EPSPS"/>
    <property type="match status" value="1"/>
</dbReference>
<evidence type="ECO:0000256" key="7">
    <source>
        <dbReference type="ARBA" id="ARBA00023141"/>
    </source>
</evidence>
<dbReference type="CDD" id="cd01556">
    <property type="entry name" value="EPSP_synthase"/>
    <property type="match status" value="1"/>
</dbReference>
<comment type="function">
    <text evidence="1 9">Catalyzes the transfer of the enolpyruvyl moiety of phosphoenolpyruvate (PEP) to the 5-hydroxyl of shikimate-3-phosphate (S3P) to produce enolpyruvyl shikimate-3-phosphate and inorganic phosphate.</text>
</comment>
<dbReference type="GO" id="GO:0008652">
    <property type="term" value="P:amino acid biosynthetic process"/>
    <property type="evidence" value="ECO:0007669"/>
    <property type="project" value="UniProtKB-KW"/>
</dbReference>
<evidence type="ECO:0000256" key="1">
    <source>
        <dbReference type="ARBA" id="ARBA00002174"/>
    </source>
</evidence>
<proteinExistence type="inferred from homology"/>
<evidence type="ECO:0000256" key="5">
    <source>
        <dbReference type="ARBA" id="ARBA00022605"/>
    </source>
</evidence>
<dbReference type="FunFam" id="3.65.10.10:FF:000005">
    <property type="entry name" value="3-phosphoshikimate 1-carboxyvinyltransferase"/>
    <property type="match status" value="1"/>
</dbReference>
<feature type="active site" description="Proton acceptor" evidence="9">
    <location>
        <position position="318"/>
    </location>
</feature>
<dbReference type="HAMAP" id="MF_00210">
    <property type="entry name" value="EPSP_synth"/>
    <property type="match status" value="1"/>
</dbReference>
<evidence type="ECO:0000256" key="4">
    <source>
        <dbReference type="ARBA" id="ARBA00022490"/>
    </source>
</evidence>
<keyword evidence="5 9" id="KW-0028">Amino-acid biosynthesis</keyword>
<dbReference type="InterPro" id="IPR006264">
    <property type="entry name" value="EPSP_synthase"/>
</dbReference>
<feature type="binding site" evidence="9">
    <location>
        <position position="25"/>
    </location>
    <ligand>
        <name>3-phosphoshikimate</name>
        <dbReference type="ChEBI" id="CHEBI:145989"/>
    </ligand>
</feature>
<evidence type="ECO:0000256" key="2">
    <source>
        <dbReference type="ARBA" id="ARBA00004811"/>
    </source>
</evidence>
<feature type="binding site" evidence="9">
    <location>
        <position position="318"/>
    </location>
    <ligand>
        <name>3-phosphoshikimate</name>
        <dbReference type="ChEBI" id="CHEBI:145989"/>
    </ligand>
</feature>
<accession>A0A497E661</accession>
<comment type="caution">
    <text evidence="11">The sequence shown here is derived from an EMBL/GenBank/DDBJ whole genome shotgun (WGS) entry which is preliminary data.</text>
</comment>
<dbReference type="InterPro" id="IPR001986">
    <property type="entry name" value="Enolpyruvate_Tfrase_dom"/>
</dbReference>
<evidence type="ECO:0000313" key="11">
    <source>
        <dbReference type="EMBL" id="RLE10801.1"/>
    </source>
</evidence>
<dbReference type="AlphaFoldDB" id="A0A497E661"/>
<feature type="binding site" evidence="9">
    <location>
        <position position="171"/>
    </location>
    <ligand>
        <name>phosphoenolpyruvate</name>
        <dbReference type="ChEBI" id="CHEBI:58702"/>
    </ligand>
</feature>
<feature type="binding site" evidence="9">
    <location>
        <position position="169"/>
    </location>
    <ligand>
        <name>3-phosphoshikimate</name>
        <dbReference type="ChEBI" id="CHEBI:145989"/>
    </ligand>
</feature>
<dbReference type="Pfam" id="PF00275">
    <property type="entry name" value="EPSP_synthase"/>
    <property type="match status" value="1"/>
</dbReference>
<feature type="binding site" evidence="9">
    <location>
        <position position="96"/>
    </location>
    <ligand>
        <name>phosphoenolpyruvate</name>
        <dbReference type="ChEBI" id="CHEBI:58702"/>
    </ligand>
</feature>
<comment type="subcellular location">
    <subcellularLocation>
        <location evidence="9">Cytoplasm</location>
    </subcellularLocation>
</comment>
<dbReference type="Gene3D" id="3.65.10.10">
    <property type="entry name" value="Enolpyruvate transferase domain"/>
    <property type="match status" value="2"/>
</dbReference>
<gene>
    <name evidence="9 11" type="primary">aroA</name>
    <name evidence="11" type="ORF">DRJ00_00445</name>
</gene>
<keyword evidence="6 9" id="KW-0808">Transferase</keyword>
<comment type="catalytic activity">
    <reaction evidence="8">
        <text>3-phosphoshikimate + phosphoenolpyruvate = 5-O-(1-carboxyvinyl)-3-phosphoshikimate + phosphate</text>
        <dbReference type="Rhea" id="RHEA:21256"/>
        <dbReference type="ChEBI" id="CHEBI:43474"/>
        <dbReference type="ChEBI" id="CHEBI:57701"/>
        <dbReference type="ChEBI" id="CHEBI:58702"/>
        <dbReference type="ChEBI" id="CHEBI:145989"/>
        <dbReference type="EC" id="2.5.1.19"/>
    </reaction>
    <physiologicalReaction direction="left-to-right" evidence="8">
        <dbReference type="Rhea" id="RHEA:21257"/>
    </physiologicalReaction>
</comment>
<dbReference type="EC" id="2.5.1.19" evidence="9"/>
<dbReference type="PROSITE" id="PS00885">
    <property type="entry name" value="EPSP_SYNTHASE_2"/>
    <property type="match status" value="1"/>
</dbReference>
<evidence type="ECO:0000256" key="9">
    <source>
        <dbReference type="HAMAP-Rule" id="MF_00210"/>
    </source>
</evidence>
<name>A0A497E661_UNCAE</name>
<feature type="binding site" evidence="9">
    <location>
        <position position="24"/>
    </location>
    <ligand>
        <name>3-phosphoshikimate</name>
        <dbReference type="ChEBI" id="CHEBI:145989"/>
    </ligand>
</feature>
<feature type="binding site" evidence="9">
    <location>
        <position position="24"/>
    </location>
    <ligand>
        <name>phosphoenolpyruvate</name>
        <dbReference type="ChEBI" id="CHEBI:58702"/>
    </ligand>
</feature>
<dbReference type="GO" id="GO:0009423">
    <property type="term" value="P:chorismate biosynthetic process"/>
    <property type="evidence" value="ECO:0007669"/>
    <property type="project" value="UniProtKB-UniRule"/>
</dbReference>
<dbReference type="PANTHER" id="PTHR21090">
    <property type="entry name" value="AROM/DEHYDROQUINATE SYNTHASE"/>
    <property type="match status" value="1"/>
</dbReference>
<feature type="binding site" evidence="9">
    <location>
        <position position="349"/>
    </location>
    <ligand>
        <name>phosphoenolpyruvate</name>
        <dbReference type="ChEBI" id="CHEBI:58702"/>
    </ligand>
</feature>
<dbReference type="GO" id="GO:0003866">
    <property type="term" value="F:3-phosphoshikimate 1-carboxyvinyltransferase activity"/>
    <property type="evidence" value="ECO:0007669"/>
    <property type="project" value="UniProtKB-UniRule"/>
</dbReference>
<reference evidence="11 12" key="1">
    <citation type="submission" date="2018-06" db="EMBL/GenBank/DDBJ databases">
        <title>Extensive metabolic versatility and redundancy in microbially diverse, dynamic hydrothermal sediments.</title>
        <authorList>
            <person name="Dombrowski N."/>
            <person name="Teske A."/>
            <person name="Baker B.J."/>
        </authorList>
    </citation>
    <scope>NUCLEOTIDE SEQUENCE [LARGE SCALE GENOMIC DNA]</scope>
    <source>
        <strain evidence="11">B47_G16</strain>
    </source>
</reference>
<evidence type="ECO:0000256" key="3">
    <source>
        <dbReference type="ARBA" id="ARBA00009948"/>
    </source>
</evidence>
<comment type="caution">
    <text evidence="9">Lacks conserved residue(s) required for the propagation of feature annotation.</text>
</comment>
<evidence type="ECO:0000256" key="8">
    <source>
        <dbReference type="ARBA" id="ARBA00044633"/>
    </source>
</evidence>
<dbReference type="NCBIfam" id="TIGR01356">
    <property type="entry name" value="aroA"/>
    <property type="match status" value="1"/>
</dbReference>